<organism evidence="8 10">
    <name type="scientific">Hominibacterium faecale</name>
    <dbReference type="NCBI Taxonomy" id="2839743"/>
    <lineage>
        <taxon>Bacteria</taxon>
        <taxon>Bacillati</taxon>
        <taxon>Bacillota</taxon>
        <taxon>Clostridia</taxon>
        <taxon>Peptostreptococcales</taxon>
        <taxon>Anaerovoracaceae</taxon>
        <taxon>Hominibacterium</taxon>
    </lineage>
</organism>
<dbReference type="InterPro" id="IPR006137">
    <property type="entry name" value="NADH_UbQ_OxRdtase-like_20kDa"/>
</dbReference>
<comment type="cofactor">
    <cofactor evidence="1">
        <name>[4Fe-4S] cluster</name>
        <dbReference type="ChEBI" id="CHEBI:49883"/>
    </cofactor>
</comment>
<evidence type="ECO:0000256" key="5">
    <source>
        <dbReference type="ARBA" id="ARBA00023004"/>
    </source>
</evidence>
<keyword evidence="3" id="KW-0004">4Fe-4S</keyword>
<dbReference type="NCBIfam" id="NF005012">
    <property type="entry name" value="PRK06411.1"/>
    <property type="match status" value="1"/>
</dbReference>
<dbReference type="PANTHER" id="PTHR42989">
    <property type="entry name" value="HYDROGENASE-4 COMPONENT I"/>
    <property type="match status" value="1"/>
</dbReference>
<evidence type="ECO:0000313" key="8">
    <source>
        <dbReference type="EMBL" id="MCU7376784.1"/>
    </source>
</evidence>
<evidence type="ECO:0000259" key="7">
    <source>
        <dbReference type="Pfam" id="PF01058"/>
    </source>
</evidence>
<dbReference type="PANTHER" id="PTHR42989:SF1">
    <property type="entry name" value="FORMATE HYDROGENLYASE SUBUNIT 7-RELATED"/>
    <property type="match status" value="1"/>
</dbReference>
<dbReference type="GO" id="GO:0046872">
    <property type="term" value="F:metal ion binding"/>
    <property type="evidence" value="ECO:0007669"/>
    <property type="project" value="UniProtKB-KW"/>
</dbReference>
<evidence type="ECO:0000256" key="3">
    <source>
        <dbReference type="ARBA" id="ARBA00022485"/>
    </source>
</evidence>
<dbReference type="InterPro" id="IPR052375">
    <property type="entry name" value="Complex_I_20kDa-like"/>
</dbReference>
<dbReference type="Pfam" id="PF01058">
    <property type="entry name" value="Oxidored_q6"/>
    <property type="match status" value="1"/>
</dbReference>
<dbReference type="EMBL" id="JAOSHN010000005">
    <property type="protein sequence ID" value="MCU7379333.1"/>
    <property type="molecule type" value="Genomic_DNA"/>
</dbReference>
<keyword evidence="6" id="KW-0411">Iron-sulfur</keyword>
<dbReference type="RefSeq" id="WP_148396110.1">
    <property type="nucleotide sequence ID" value="NZ_JAJAGH010000005.1"/>
</dbReference>
<keyword evidence="4" id="KW-0479">Metal-binding</keyword>
<dbReference type="Gene3D" id="3.40.50.12280">
    <property type="match status" value="1"/>
</dbReference>
<dbReference type="SUPFAM" id="SSF56770">
    <property type="entry name" value="HydA/Nqo6-like"/>
    <property type="match status" value="1"/>
</dbReference>
<evidence type="ECO:0000256" key="2">
    <source>
        <dbReference type="ARBA" id="ARBA00009173"/>
    </source>
</evidence>
<gene>
    <name evidence="8" type="ORF">OBO34_00255</name>
    <name evidence="9" type="ORF">OBO34_13350</name>
</gene>
<comment type="similarity">
    <text evidence="2">Belongs to the complex I 20 kDa subunit family.</text>
</comment>
<evidence type="ECO:0000256" key="4">
    <source>
        <dbReference type="ARBA" id="ARBA00022723"/>
    </source>
</evidence>
<name>A0A9J6QGY1_9FIRM</name>
<evidence type="ECO:0000313" key="9">
    <source>
        <dbReference type="EMBL" id="MCU7379333.1"/>
    </source>
</evidence>
<dbReference type="AlphaFoldDB" id="A0A9J6QGY1"/>
<keyword evidence="10" id="KW-1185">Reference proteome</keyword>
<feature type="domain" description="NADH:ubiquinone oxidoreductase-like 20kDa subunit" evidence="7">
    <location>
        <begin position="18"/>
        <end position="128"/>
    </location>
</feature>
<accession>A0A9J6QGY1</accession>
<dbReference type="Proteomes" id="UP001065549">
    <property type="component" value="Unassembled WGS sequence"/>
</dbReference>
<comment type="caution">
    <text evidence="8">The sequence shown here is derived from an EMBL/GenBank/DDBJ whole genome shotgun (WGS) entry which is preliminary data.</text>
</comment>
<evidence type="ECO:0000313" key="10">
    <source>
        <dbReference type="Proteomes" id="UP001065549"/>
    </source>
</evidence>
<protein>
    <submittedName>
        <fullName evidence="8">NADH-quinone oxidoreductase subunit B family protein</fullName>
    </submittedName>
</protein>
<sequence length="159" mass="16972">MSYVTKSPWVIHYDGSSCNGCDIEVLACLTPMYDVERFGIINTGNPKHADVFLVTGSVNEQNKEVVKQIYSQMPEPKVVVAIGICANNGGVFKECYNILGGVDTVIPVDVYVPGCAARPEAIIDGVVKGLGVLQEKRNAMNGNTAAPAIDAEPAEKEEA</sequence>
<dbReference type="GO" id="GO:0051539">
    <property type="term" value="F:4 iron, 4 sulfur cluster binding"/>
    <property type="evidence" value="ECO:0007669"/>
    <property type="project" value="UniProtKB-KW"/>
</dbReference>
<keyword evidence="5" id="KW-0408">Iron</keyword>
<evidence type="ECO:0000256" key="6">
    <source>
        <dbReference type="ARBA" id="ARBA00023014"/>
    </source>
</evidence>
<dbReference type="EMBL" id="JAOSHN010000001">
    <property type="protein sequence ID" value="MCU7376784.1"/>
    <property type="molecule type" value="Genomic_DNA"/>
</dbReference>
<proteinExistence type="inferred from homology"/>
<evidence type="ECO:0000256" key="1">
    <source>
        <dbReference type="ARBA" id="ARBA00001966"/>
    </source>
</evidence>
<reference evidence="8" key="1">
    <citation type="submission" date="2022-09" db="EMBL/GenBank/DDBJ databases">
        <title>Culturomic study of gut microbiota in children with autism spectrum disorder.</title>
        <authorList>
            <person name="Efimov B.A."/>
            <person name="Chaplin A.V."/>
            <person name="Sokolova S.R."/>
            <person name="Pikina A.P."/>
            <person name="Korzhanova M."/>
            <person name="Belova V."/>
            <person name="Korostin D."/>
        </authorList>
    </citation>
    <scope>NUCLEOTIDE SEQUENCE</scope>
    <source>
        <strain evidence="8">ASD5510</strain>
    </source>
</reference>